<evidence type="ECO:0000313" key="1">
    <source>
        <dbReference type="EMBL" id="QHR91764.1"/>
    </source>
</evidence>
<keyword evidence="1" id="KW-0496">Mitochondrion</keyword>
<sequence length="66" mass="7579">MLQVRGGKSTTPLYIVHRIVHRRCWADDQTASNSVPPDLGKTLEGGAYPKLFVSYTCQYMQKWLQH</sequence>
<accession>A0A6B9XRI5</accession>
<protein>
    <submittedName>
        <fullName evidence="1">Uncharacterized protein</fullName>
    </submittedName>
</protein>
<name>A0A6B9XRI5_PICSI</name>
<dbReference type="EMBL" id="MK697702">
    <property type="protein sequence ID" value="QHR91764.1"/>
    <property type="molecule type" value="Genomic_DNA"/>
</dbReference>
<dbReference type="AlphaFoldDB" id="A0A6B9XRI5"/>
<geneLocation type="mitochondrion" evidence="1"/>
<proteinExistence type="predicted"/>
<organism evidence="1">
    <name type="scientific">Picea sitchensis</name>
    <name type="common">Sitka spruce</name>
    <name type="synonym">Pinus sitchensis</name>
    <dbReference type="NCBI Taxonomy" id="3332"/>
    <lineage>
        <taxon>Eukaryota</taxon>
        <taxon>Viridiplantae</taxon>
        <taxon>Streptophyta</taxon>
        <taxon>Embryophyta</taxon>
        <taxon>Tracheophyta</taxon>
        <taxon>Spermatophyta</taxon>
        <taxon>Pinopsida</taxon>
        <taxon>Pinidae</taxon>
        <taxon>Conifers I</taxon>
        <taxon>Pinales</taxon>
        <taxon>Pinaceae</taxon>
        <taxon>Picea</taxon>
    </lineage>
</organism>
<reference evidence="1" key="1">
    <citation type="submission" date="2019-03" db="EMBL/GenBank/DDBJ databases">
        <title>Largest Complete Mitochondrial Genome of a Gymnosperm, Sitka Spruce (Picea sitchensis), Indicates Complex Physical Structure.</title>
        <authorList>
            <person name="Jackman S.D."/>
            <person name="Coombe L."/>
            <person name="Warren R."/>
            <person name="Kirk H."/>
            <person name="Trinh E."/>
            <person name="McLeod T."/>
            <person name="Pleasance S."/>
            <person name="Pandoh P."/>
            <person name="Zhao Y."/>
            <person name="Coope R."/>
            <person name="Bousquet J."/>
            <person name="Bohlmann J.C."/>
            <person name="Jones S.J.M."/>
            <person name="Birol I."/>
        </authorList>
    </citation>
    <scope>NUCLEOTIDE SEQUENCE</scope>
    <source>
        <strain evidence="1">Q903</strain>
    </source>
</reference>
<gene>
    <name evidence="1" type="primary">orf05832</name>
    <name evidence="1" type="ORF">Q903MT_gene5800</name>
</gene>